<evidence type="ECO:0000256" key="1">
    <source>
        <dbReference type="PIRSR" id="PIRSR613078-1"/>
    </source>
</evidence>
<feature type="active site" description="Tele-phosphohistidine intermediate" evidence="1">
    <location>
        <position position="11"/>
    </location>
</feature>
<dbReference type="InterPro" id="IPR029033">
    <property type="entry name" value="His_PPase_superfam"/>
</dbReference>
<dbReference type="CDD" id="cd07067">
    <property type="entry name" value="HP_PGM_like"/>
    <property type="match status" value="1"/>
</dbReference>
<dbReference type="EMBL" id="BMQB01000001">
    <property type="protein sequence ID" value="GGJ74255.1"/>
    <property type="molecule type" value="Genomic_DNA"/>
</dbReference>
<reference evidence="3" key="2">
    <citation type="submission" date="2020-09" db="EMBL/GenBank/DDBJ databases">
        <authorList>
            <person name="Sun Q."/>
            <person name="Ohkuma M."/>
        </authorList>
    </citation>
    <scope>NUCLEOTIDE SEQUENCE</scope>
    <source>
        <strain evidence="3">JCM 3090</strain>
    </source>
</reference>
<reference evidence="3" key="1">
    <citation type="journal article" date="2014" name="Int. J. Syst. Evol. Microbiol.">
        <title>Complete genome sequence of Corynebacterium casei LMG S-19264T (=DSM 44701T), isolated from a smear-ripened cheese.</title>
        <authorList>
            <consortium name="US DOE Joint Genome Institute (JGI-PGF)"/>
            <person name="Walter F."/>
            <person name="Albersmeier A."/>
            <person name="Kalinowski J."/>
            <person name="Ruckert C."/>
        </authorList>
    </citation>
    <scope>NUCLEOTIDE SEQUENCE</scope>
    <source>
        <strain evidence="3">JCM 3090</strain>
    </source>
</reference>
<protein>
    <submittedName>
        <fullName evidence="3">Phosphoglycerate mutase</fullName>
    </submittedName>
</protein>
<feature type="active site" description="Proton donor/acceptor" evidence="1">
    <location>
        <position position="84"/>
    </location>
</feature>
<gene>
    <name evidence="3" type="ORF">GCM10010123_00260</name>
</gene>
<dbReference type="PANTHER" id="PTHR48100:SF62">
    <property type="entry name" value="GLUCOSYL-3-PHOSPHOGLYCERATE PHOSPHATASE"/>
    <property type="match status" value="1"/>
</dbReference>
<dbReference type="Pfam" id="PF00300">
    <property type="entry name" value="His_Phos_1"/>
    <property type="match status" value="1"/>
</dbReference>
<dbReference type="InterPro" id="IPR050275">
    <property type="entry name" value="PGM_Phosphatase"/>
</dbReference>
<organism evidence="3 4">
    <name type="scientific">Pilimelia anulata</name>
    <dbReference type="NCBI Taxonomy" id="53371"/>
    <lineage>
        <taxon>Bacteria</taxon>
        <taxon>Bacillati</taxon>
        <taxon>Actinomycetota</taxon>
        <taxon>Actinomycetes</taxon>
        <taxon>Micromonosporales</taxon>
        <taxon>Micromonosporaceae</taxon>
        <taxon>Pilimelia</taxon>
    </lineage>
</organism>
<dbReference type="AlphaFoldDB" id="A0A8J3AZE7"/>
<dbReference type="Proteomes" id="UP000649739">
    <property type="component" value="Unassembled WGS sequence"/>
</dbReference>
<comment type="caution">
    <text evidence="3">The sequence shown here is derived from an EMBL/GenBank/DDBJ whole genome shotgun (WGS) entry which is preliminary data.</text>
</comment>
<dbReference type="SMART" id="SM00855">
    <property type="entry name" value="PGAM"/>
    <property type="match status" value="1"/>
</dbReference>
<dbReference type="RefSeq" id="WP_189167930.1">
    <property type="nucleotide sequence ID" value="NZ_BMQB01000001.1"/>
</dbReference>
<name>A0A8J3AZE7_9ACTN</name>
<dbReference type="InterPro" id="IPR013078">
    <property type="entry name" value="His_Pase_superF_clade-1"/>
</dbReference>
<dbReference type="GO" id="GO:0016791">
    <property type="term" value="F:phosphatase activity"/>
    <property type="evidence" value="ECO:0007669"/>
    <property type="project" value="TreeGrafter"/>
</dbReference>
<dbReference type="PANTHER" id="PTHR48100">
    <property type="entry name" value="BROAD-SPECIFICITY PHOSPHATASE YOR283W-RELATED"/>
    <property type="match status" value="1"/>
</dbReference>
<sequence>MTAGTLIVWRHGNTDWNRDGRVQGGSDVPLNDLGIAQAAAAAPALAKLAPTAIVSSDLRRAADTAAALAAVTGLPVRTDPRLRERSFGEWQGRLMSDIRREHAEVHARWTAGDPDPGCGIEPLDALSARADAAVRAAIDPAGVTVVVTHGGTARYAIAGLLGWPAEVRATLGGLGNCAWAVLAARGERWQLRAYNTEVAAIVPPRPAAAVGEPAAGR</sequence>
<dbReference type="SUPFAM" id="SSF53254">
    <property type="entry name" value="Phosphoglycerate mutase-like"/>
    <property type="match status" value="1"/>
</dbReference>
<proteinExistence type="predicted"/>
<dbReference type="GO" id="GO:0005737">
    <property type="term" value="C:cytoplasm"/>
    <property type="evidence" value="ECO:0007669"/>
    <property type="project" value="TreeGrafter"/>
</dbReference>
<feature type="binding site" evidence="2">
    <location>
        <position position="60"/>
    </location>
    <ligand>
        <name>substrate</name>
    </ligand>
</feature>
<dbReference type="Gene3D" id="3.40.50.1240">
    <property type="entry name" value="Phosphoglycerate mutase-like"/>
    <property type="match status" value="1"/>
</dbReference>
<keyword evidence="4" id="KW-1185">Reference proteome</keyword>
<accession>A0A8J3AZE7</accession>
<feature type="binding site" evidence="2">
    <location>
        <begin position="10"/>
        <end position="17"/>
    </location>
    <ligand>
        <name>substrate</name>
    </ligand>
</feature>
<evidence type="ECO:0000313" key="4">
    <source>
        <dbReference type="Proteomes" id="UP000649739"/>
    </source>
</evidence>
<evidence type="ECO:0000313" key="3">
    <source>
        <dbReference type="EMBL" id="GGJ74255.1"/>
    </source>
</evidence>
<evidence type="ECO:0000256" key="2">
    <source>
        <dbReference type="PIRSR" id="PIRSR613078-2"/>
    </source>
</evidence>